<feature type="repeat" description="WD" evidence="3">
    <location>
        <begin position="838"/>
        <end position="879"/>
    </location>
</feature>
<keyword evidence="1 3" id="KW-0853">WD repeat</keyword>
<evidence type="ECO:0000313" key="6">
    <source>
        <dbReference type="Proteomes" id="UP000007148"/>
    </source>
</evidence>
<reference evidence="5 6" key="1">
    <citation type="journal article" date="2011" name="PLoS Pathog.">
        <title>Endophytic Life Strategies Decoded by Genome and Transcriptome Analyses of the Mutualistic Root Symbiont Piriformospora indica.</title>
        <authorList>
            <person name="Zuccaro A."/>
            <person name="Lahrmann U."/>
            <person name="Guldener U."/>
            <person name="Langen G."/>
            <person name="Pfiffi S."/>
            <person name="Biedenkopf D."/>
            <person name="Wong P."/>
            <person name="Samans B."/>
            <person name="Grimm C."/>
            <person name="Basiewicz M."/>
            <person name="Murat C."/>
            <person name="Martin F."/>
            <person name="Kogel K.H."/>
        </authorList>
    </citation>
    <scope>NUCLEOTIDE SEQUENCE [LARGE SCALE GENOMIC DNA]</scope>
    <source>
        <strain evidence="5 6">DSM 11827</strain>
    </source>
</reference>
<evidence type="ECO:0000259" key="4">
    <source>
        <dbReference type="Pfam" id="PF24883"/>
    </source>
</evidence>
<dbReference type="HOGENOM" id="CLU_000288_6_3_1"/>
<dbReference type="Pfam" id="PF00400">
    <property type="entry name" value="WD40"/>
    <property type="match status" value="14"/>
</dbReference>
<protein>
    <submittedName>
        <fullName evidence="5">Related to WD40-repeat protein (Notchless protein)</fullName>
    </submittedName>
</protein>
<feature type="repeat" description="WD" evidence="3">
    <location>
        <begin position="1010"/>
        <end position="1051"/>
    </location>
</feature>
<feature type="repeat" description="WD" evidence="3">
    <location>
        <begin position="1225"/>
        <end position="1266"/>
    </location>
</feature>
<dbReference type="PROSITE" id="PS50294">
    <property type="entry name" value="WD_REPEATS_REGION"/>
    <property type="match status" value="14"/>
</dbReference>
<feature type="repeat" description="WD" evidence="3">
    <location>
        <begin position="795"/>
        <end position="836"/>
    </location>
</feature>
<dbReference type="PANTHER" id="PTHR19848:SF8">
    <property type="entry name" value="F-BOX AND WD REPEAT DOMAIN CONTAINING 7"/>
    <property type="match status" value="1"/>
</dbReference>
<dbReference type="STRING" id="1109443.G4TLB0"/>
<dbReference type="OrthoDB" id="163438at2759"/>
<feature type="repeat" description="WD" evidence="3">
    <location>
        <begin position="1096"/>
        <end position="1137"/>
    </location>
</feature>
<feature type="repeat" description="WD" evidence="3">
    <location>
        <begin position="752"/>
        <end position="793"/>
    </location>
</feature>
<feature type="repeat" description="WD" evidence="3">
    <location>
        <begin position="1268"/>
        <end position="1295"/>
    </location>
</feature>
<dbReference type="Gene3D" id="3.40.50.300">
    <property type="entry name" value="P-loop containing nucleotide triphosphate hydrolases"/>
    <property type="match status" value="1"/>
</dbReference>
<name>G4TLB0_SERID</name>
<comment type="caution">
    <text evidence="5">The sequence shown here is derived from an EMBL/GenBank/DDBJ whole genome shotgun (WGS) entry which is preliminary data.</text>
</comment>
<evidence type="ECO:0000256" key="3">
    <source>
        <dbReference type="PROSITE-ProRule" id="PRU00221"/>
    </source>
</evidence>
<dbReference type="InterPro" id="IPR020472">
    <property type="entry name" value="WD40_PAC1"/>
</dbReference>
<organism evidence="5 6">
    <name type="scientific">Serendipita indica (strain DSM 11827)</name>
    <name type="common">Root endophyte fungus</name>
    <name type="synonym">Piriformospora indica</name>
    <dbReference type="NCBI Taxonomy" id="1109443"/>
    <lineage>
        <taxon>Eukaryota</taxon>
        <taxon>Fungi</taxon>
        <taxon>Dikarya</taxon>
        <taxon>Basidiomycota</taxon>
        <taxon>Agaricomycotina</taxon>
        <taxon>Agaricomycetes</taxon>
        <taxon>Sebacinales</taxon>
        <taxon>Serendipitaceae</taxon>
        <taxon>Serendipita</taxon>
    </lineage>
</organism>
<feature type="repeat" description="WD" evidence="3">
    <location>
        <begin position="1053"/>
        <end position="1094"/>
    </location>
</feature>
<evidence type="ECO:0000256" key="1">
    <source>
        <dbReference type="ARBA" id="ARBA00022574"/>
    </source>
</evidence>
<feature type="repeat" description="WD" evidence="3">
    <location>
        <begin position="709"/>
        <end position="750"/>
    </location>
</feature>
<sequence>MNQVTEDNQEQWKDFMRHLEDYISTIENLIEWFERDSPEAMSVTDAFSQPLVHYVKHLEELRCVIMNQQHKRSRNGPATRSRKANFDQSGIRRLWRDIEGEYQRFTEAAYTGYKVHKFERSVKSPKPMSEISQTSVNASSICQLPVVSSFIPSIHRTCLEGTRQDILRRIQHWGSNDSSDKPIFWLCDIPGSGKSTVAMSAIKAWQEQGTLGAHFFFSMTSSERSDTEKFCSTIASHLVYYIPELVPSITEAVEQNPYVMQRPLTEQFQTLVTRPLRHWSKPIVIVIDGVDECKSGAQRNKLLETLAMAAGESRLLKIFITSRPDPLIEQVLQPFSIKVKLEEQLHDSDSRAKVDDIALYVRHSLHEVLPEDKRQCLVEKAGGSFVWANTACMLIEETKLEPASIYDLLISVDKRGDTEDIYDIVLERTDRNFHSTMCSMLAVLLAAFEPLTTRDLNDLFKHTGVQQTADILVRSLQSVLSLNRITNVIQFRHPTFVEYLEHRFTVPPINNQLKFFIDIANAHGQLSSWSLKHLKSPTEGLRFNICNIKSSFYLNRQIPDLEARISKFIPRALRYASSHLLFHYKETDSNWRRELNCELADILKHPYVLYWMEILSFTAGVSRAISGLRAVLRHGETSLDVRNRMMDIRRFMTTFSVPIQDSAPHIYISALPFTPTSSILHKEGLNLYPNTLTITRGLDAEYAGLPEVLHGHEDSVSGIAFSPDGSKLASSSYDATIRLWDTDTGRPLQEPIRGHEDSIYTLAFSPDGSRIVSGSSDRTIRLWDAETGKPLGVPLRGHKHWISSVAFSPDGSQLVSGSWDTTIRVWDAGTGAPLGEPLQGHEERVTCVVFSPNGMYMASSSWDTTVRIWDAKTGHLLGQPLRGHEGWINSVAYSPDGSRLVTASWDMTMRIWDAETGQQLGEPLRGHKDDVNVAVFSSDGSCIISGSLDTTIRVWDGNNGKQIGRAHRGHQDSVGALAFSPDCSRFASGSSDNSIRFWDAKSARPSGKPMQGHSNSVLAVAFSPDGSRIVSGSSDETIRLWHKDSGQALGIPLHGHESDVCVVAFSPDGSIIVSSSDDKTVRSWDATTGQPLGEPLRGHGDYVRTFAFSPDGSRIVSGSWDKTIRLWDLNTGQPLGEPFIGHEDSVCAVAFSPDGSKIVSGSEDKTLRLWAAHTGQGLGPPIRGHEGAVMAVSFSPDGSRIVSGSFDRTIRWWDAATGQPLGEPLLAHEDKIHAIAFSSDGLRIASGSEDKTIRLWNACDGRLMGRPLQGHLHGVNSVAFSPDGKYIVSGSSDRTGAHSPNPRISLTRQVSCYEPLCQGSDNVSS</sequence>
<proteinExistence type="predicted"/>
<feature type="repeat" description="WD" evidence="3">
    <location>
        <begin position="924"/>
        <end position="965"/>
    </location>
</feature>
<dbReference type="InterPro" id="IPR027417">
    <property type="entry name" value="P-loop_NTPase"/>
</dbReference>
<dbReference type="InterPro" id="IPR056884">
    <property type="entry name" value="NPHP3-like_N"/>
</dbReference>
<feature type="repeat" description="WD" evidence="3">
    <location>
        <begin position="1182"/>
        <end position="1223"/>
    </location>
</feature>
<dbReference type="OMA" id="TTTGQCM"/>
<dbReference type="PANTHER" id="PTHR19848">
    <property type="entry name" value="WD40 REPEAT PROTEIN"/>
    <property type="match status" value="1"/>
</dbReference>
<dbReference type="InterPro" id="IPR036322">
    <property type="entry name" value="WD40_repeat_dom_sf"/>
</dbReference>
<evidence type="ECO:0000313" key="5">
    <source>
        <dbReference type="EMBL" id="CCA72103.1"/>
    </source>
</evidence>
<feature type="repeat" description="WD" evidence="3">
    <location>
        <begin position="967"/>
        <end position="1008"/>
    </location>
</feature>
<accession>G4TLB0</accession>
<dbReference type="SMART" id="SM00320">
    <property type="entry name" value="WD40"/>
    <property type="match status" value="14"/>
</dbReference>
<dbReference type="Pfam" id="PF24883">
    <property type="entry name" value="NPHP3_N"/>
    <property type="match status" value="1"/>
</dbReference>
<dbReference type="eggNOG" id="KOG0272">
    <property type="taxonomic scope" value="Eukaryota"/>
</dbReference>
<feature type="repeat" description="WD" evidence="3">
    <location>
        <begin position="1139"/>
        <end position="1170"/>
    </location>
</feature>
<dbReference type="SUPFAM" id="SSF52540">
    <property type="entry name" value="P-loop containing nucleoside triphosphate hydrolases"/>
    <property type="match status" value="1"/>
</dbReference>
<feature type="repeat" description="WD" evidence="3">
    <location>
        <begin position="881"/>
        <end position="922"/>
    </location>
</feature>
<keyword evidence="6" id="KW-1185">Reference proteome</keyword>
<dbReference type="PRINTS" id="PR00320">
    <property type="entry name" value="GPROTEINBRPT"/>
</dbReference>
<dbReference type="Proteomes" id="UP000007148">
    <property type="component" value="Unassembled WGS sequence"/>
</dbReference>
<dbReference type="Gene3D" id="2.130.10.10">
    <property type="entry name" value="YVTN repeat-like/Quinoprotein amine dehydrogenase"/>
    <property type="match status" value="5"/>
</dbReference>
<dbReference type="CDD" id="cd00200">
    <property type="entry name" value="WD40"/>
    <property type="match status" value="2"/>
</dbReference>
<dbReference type="EMBL" id="CAFZ01000148">
    <property type="protein sequence ID" value="CCA72103.1"/>
    <property type="molecule type" value="Genomic_DNA"/>
</dbReference>
<gene>
    <name evidence="5" type="ORF">PIIN_06039</name>
</gene>
<dbReference type="PROSITE" id="PS50082">
    <property type="entry name" value="WD_REPEATS_2"/>
    <property type="match status" value="14"/>
</dbReference>
<dbReference type="InterPro" id="IPR019775">
    <property type="entry name" value="WD40_repeat_CS"/>
</dbReference>
<dbReference type="SUPFAM" id="SSF50978">
    <property type="entry name" value="WD40 repeat-like"/>
    <property type="match status" value="2"/>
</dbReference>
<keyword evidence="2" id="KW-0677">Repeat</keyword>
<dbReference type="InterPro" id="IPR015943">
    <property type="entry name" value="WD40/YVTN_repeat-like_dom_sf"/>
</dbReference>
<feature type="domain" description="Nephrocystin 3-like N-terminal" evidence="4">
    <location>
        <begin position="161"/>
        <end position="323"/>
    </location>
</feature>
<dbReference type="eggNOG" id="KOG0271">
    <property type="taxonomic scope" value="Eukaryota"/>
</dbReference>
<dbReference type="InterPro" id="IPR001680">
    <property type="entry name" value="WD40_rpt"/>
</dbReference>
<dbReference type="InParanoid" id="G4TLB0"/>
<dbReference type="PROSITE" id="PS00678">
    <property type="entry name" value="WD_REPEATS_1"/>
    <property type="match status" value="6"/>
</dbReference>
<evidence type="ECO:0000256" key="2">
    <source>
        <dbReference type="ARBA" id="ARBA00022737"/>
    </source>
</evidence>